<dbReference type="EMBL" id="VSRR010028136">
    <property type="protein sequence ID" value="MPC68628.1"/>
    <property type="molecule type" value="Genomic_DNA"/>
</dbReference>
<evidence type="ECO:0000313" key="2">
    <source>
        <dbReference type="Proteomes" id="UP000324222"/>
    </source>
</evidence>
<evidence type="ECO:0000313" key="1">
    <source>
        <dbReference type="EMBL" id="MPC68628.1"/>
    </source>
</evidence>
<comment type="caution">
    <text evidence="1">The sequence shown here is derived from an EMBL/GenBank/DDBJ whole genome shotgun (WGS) entry which is preliminary data.</text>
</comment>
<name>A0A5B7HIF6_PORTR</name>
<proteinExistence type="predicted"/>
<dbReference type="Proteomes" id="UP000324222">
    <property type="component" value="Unassembled WGS sequence"/>
</dbReference>
<gene>
    <name evidence="1" type="ORF">E2C01_062831</name>
</gene>
<reference evidence="1 2" key="1">
    <citation type="submission" date="2019-05" db="EMBL/GenBank/DDBJ databases">
        <title>Another draft genome of Portunus trituberculatus and its Hox gene families provides insights of decapod evolution.</title>
        <authorList>
            <person name="Jeong J.-H."/>
            <person name="Song I."/>
            <person name="Kim S."/>
            <person name="Choi T."/>
            <person name="Kim D."/>
            <person name="Ryu S."/>
            <person name="Kim W."/>
        </authorList>
    </citation>
    <scope>NUCLEOTIDE SEQUENCE [LARGE SCALE GENOMIC DNA]</scope>
    <source>
        <tissue evidence="1">Muscle</tissue>
    </source>
</reference>
<organism evidence="1 2">
    <name type="scientific">Portunus trituberculatus</name>
    <name type="common">Swimming crab</name>
    <name type="synonym">Neptunus trituberculatus</name>
    <dbReference type="NCBI Taxonomy" id="210409"/>
    <lineage>
        <taxon>Eukaryota</taxon>
        <taxon>Metazoa</taxon>
        <taxon>Ecdysozoa</taxon>
        <taxon>Arthropoda</taxon>
        <taxon>Crustacea</taxon>
        <taxon>Multicrustacea</taxon>
        <taxon>Malacostraca</taxon>
        <taxon>Eumalacostraca</taxon>
        <taxon>Eucarida</taxon>
        <taxon>Decapoda</taxon>
        <taxon>Pleocyemata</taxon>
        <taxon>Brachyura</taxon>
        <taxon>Eubrachyura</taxon>
        <taxon>Portunoidea</taxon>
        <taxon>Portunidae</taxon>
        <taxon>Portuninae</taxon>
        <taxon>Portunus</taxon>
    </lineage>
</organism>
<dbReference type="AlphaFoldDB" id="A0A5B7HIF6"/>
<sequence>MMCRRWLRRWWLRGAVHTSTRLDTPDTTAIARRWAGWDARPGWDGLLAAGVGVWNLPPRVSFLFFHAFFASLP</sequence>
<keyword evidence="2" id="KW-1185">Reference proteome</keyword>
<accession>A0A5B7HIF6</accession>
<protein>
    <submittedName>
        <fullName evidence="1">Uncharacterized protein</fullName>
    </submittedName>
</protein>